<feature type="transmembrane region" description="Helical" evidence="10">
    <location>
        <begin position="306"/>
        <end position="326"/>
    </location>
</feature>
<dbReference type="Pfam" id="PF00001">
    <property type="entry name" value="7tm_1"/>
    <property type="match status" value="1"/>
</dbReference>
<name>A0A8C5WK17_9ANUR</name>
<dbReference type="InterPro" id="IPR050119">
    <property type="entry name" value="CCR1-9-like"/>
</dbReference>
<proteinExistence type="inferred from homology"/>
<evidence type="ECO:0000256" key="5">
    <source>
        <dbReference type="ARBA" id="ARBA00023040"/>
    </source>
</evidence>
<dbReference type="InterPro" id="IPR000355">
    <property type="entry name" value="Chemokine_rcpt"/>
</dbReference>
<keyword evidence="3 9" id="KW-0812">Transmembrane</keyword>
<dbReference type="PRINTS" id="PR00657">
    <property type="entry name" value="CCCHEMOKINER"/>
</dbReference>
<dbReference type="SUPFAM" id="SSF81321">
    <property type="entry name" value="Family A G protein-coupled receptor-like"/>
    <property type="match status" value="1"/>
</dbReference>
<dbReference type="CDD" id="cd14984">
    <property type="entry name" value="7tmA_Chemokine_R"/>
    <property type="match status" value="1"/>
</dbReference>
<evidence type="ECO:0000256" key="8">
    <source>
        <dbReference type="ARBA" id="ARBA00023224"/>
    </source>
</evidence>
<feature type="transmembrane region" description="Helical" evidence="10">
    <location>
        <begin position="214"/>
        <end position="236"/>
    </location>
</feature>
<keyword evidence="2" id="KW-1003">Cell membrane</keyword>
<keyword evidence="8 9" id="KW-0807">Transducer</keyword>
<dbReference type="GO" id="GO:0019957">
    <property type="term" value="F:C-C chemokine binding"/>
    <property type="evidence" value="ECO:0007669"/>
    <property type="project" value="TreeGrafter"/>
</dbReference>
<feature type="transmembrane region" description="Helical" evidence="10">
    <location>
        <begin position="87"/>
        <end position="111"/>
    </location>
</feature>
<feature type="transmembrane region" description="Helical" evidence="10">
    <location>
        <begin position="123"/>
        <end position="142"/>
    </location>
</feature>
<dbReference type="GO" id="GO:0060326">
    <property type="term" value="P:cell chemotaxis"/>
    <property type="evidence" value="ECO:0007669"/>
    <property type="project" value="TreeGrafter"/>
</dbReference>
<evidence type="ECO:0000259" key="11">
    <source>
        <dbReference type="PROSITE" id="PS50262"/>
    </source>
</evidence>
<dbReference type="InterPro" id="IPR017452">
    <property type="entry name" value="GPCR_Rhodpsn_7TM"/>
</dbReference>
<keyword evidence="5 9" id="KW-0297">G-protein coupled receptor</keyword>
<keyword evidence="6 10" id="KW-0472">Membrane</keyword>
<organism evidence="12 13">
    <name type="scientific">Leptobrachium leishanense</name>
    <name type="common">Leishan spiny toad</name>
    <dbReference type="NCBI Taxonomy" id="445787"/>
    <lineage>
        <taxon>Eukaryota</taxon>
        <taxon>Metazoa</taxon>
        <taxon>Chordata</taxon>
        <taxon>Craniata</taxon>
        <taxon>Vertebrata</taxon>
        <taxon>Euteleostomi</taxon>
        <taxon>Amphibia</taxon>
        <taxon>Batrachia</taxon>
        <taxon>Anura</taxon>
        <taxon>Pelobatoidea</taxon>
        <taxon>Megophryidae</taxon>
        <taxon>Leptobrachium</taxon>
    </lineage>
</organism>
<accession>A0A8C5WK17</accession>
<keyword evidence="13" id="KW-1185">Reference proteome</keyword>
<evidence type="ECO:0000313" key="12">
    <source>
        <dbReference type="Ensembl" id="ENSLLEP00000043633.1"/>
    </source>
</evidence>
<dbReference type="Proteomes" id="UP000694569">
    <property type="component" value="Unplaced"/>
</dbReference>
<feature type="transmembrane region" description="Helical" evidence="10">
    <location>
        <begin position="51"/>
        <end position="75"/>
    </location>
</feature>
<comment type="similarity">
    <text evidence="9">Belongs to the G-protein coupled receptor 1 family.</text>
</comment>
<dbReference type="Ensembl" id="ENSLLET00000045373.1">
    <property type="protein sequence ID" value="ENSLLEP00000043633.1"/>
    <property type="gene ID" value="ENSLLEG00000027737.1"/>
</dbReference>
<reference evidence="12" key="1">
    <citation type="submission" date="2025-08" db="UniProtKB">
        <authorList>
            <consortium name="Ensembl"/>
        </authorList>
    </citation>
    <scope>IDENTIFICATION</scope>
</reference>
<dbReference type="AlphaFoldDB" id="A0A8C5WK17"/>
<dbReference type="PROSITE" id="PS00237">
    <property type="entry name" value="G_PROTEIN_RECEP_F1_1"/>
    <property type="match status" value="1"/>
</dbReference>
<evidence type="ECO:0000256" key="9">
    <source>
        <dbReference type="RuleBase" id="RU000688"/>
    </source>
</evidence>
<comment type="subcellular location">
    <subcellularLocation>
        <location evidence="1">Cell membrane</location>
        <topology evidence="1">Multi-pass membrane protein</topology>
    </subcellularLocation>
</comment>
<dbReference type="PROSITE" id="PS50262">
    <property type="entry name" value="G_PROTEIN_RECEP_F1_2"/>
    <property type="match status" value="1"/>
</dbReference>
<feature type="transmembrane region" description="Helical" evidence="10">
    <location>
        <begin position="256"/>
        <end position="278"/>
    </location>
</feature>
<dbReference type="GO" id="GO:0006955">
    <property type="term" value="P:immune response"/>
    <property type="evidence" value="ECO:0007669"/>
    <property type="project" value="TreeGrafter"/>
</dbReference>
<dbReference type="GO" id="GO:0007204">
    <property type="term" value="P:positive regulation of cytosolic calcium ion concentration"/>
    <property type="evidence" value="ECO:0007669"/>
    <property type="project" value="TreeGrafter"/>
</dbReference>
<evidence type="ECO:0000256" key="4">
    <source>
        <dbReference type="ARBA" id="ARBA00022989"/>
    </source>
</evidence>
<sequence length="367" mass="42638">MEHSDNDVSYEYYPSSEEDAYTDIPDLSYIPSISSEFSPCRTEPHSEVSYILILTAFVFVFVLDMLGNGLVIYVLKRRVQTWHLSDHYLFQLAISDLLLGLTLPFWATQFFHGWVFGQVPCKMVGALFTINMYSSIFFLACIGLNRYVSIVHAVELHGKQKPIHTFLICALVWGFSFALSWQELYFRDISYIKHIKNFVCYYNFEPHQADTWRITLRLINLSLGFLLPLVLMSFFYSRIFCTLRQSRMSQSRRPQVVIVALLLVFVLCWTPHNIFLLIDSLQRLGYIKRNCLFEKSLDTGIFITEILGLMHMCINPFVYAFVGVKFRKEIYRLFKRSSQHIVHIGLSSSKEGTVVSMDNNGSFSKVM</sequence>
<dbReference type="GO" id="GO:0016493">
    <property type="term" value="F:C-C chemokine receptor activity"/>
    <property type="evidence" value="ECO:0007669"/>
    <property type="project" value="TreeGrafter"/>
</dbReference>
<evidence type="ECO:0000256" key="3">
    <source>
        <dbReference type="ARBA" id="ARBA00022692"/>
    </source>
</evidence>
<feature type="transmembrane region" description="Helical" evidence="10">
    <location>
        <begin position="163"/>
        <end position="181"/>
    </location>
</feature>
<dbReference type="PANTHER" id="PTHR10489:SF947">
    <property type="entry name" value="C-X-C CHEMOKINE RECEPTOR TYPE 3-2"/>
    <property type="match status" value="1"/>
</dbReference>
<dbReference type="GO" id="GO:0019722">
    <property type="term" value="P:calcium-mediated signaling"/>
    <property type="evidence" value="ECO:0007669"/>
    <property type="project" value="TreeGrafter"/>
</dbReference>
<evidence type="ECO:0000256" key="7">
    <source>
        <dbReference type="ARBA" id="ARBA00023170"/>
    </source>
</evidence>
<evidence type="ECO:0000256" key="2">
    <source>
        <dbReference type="ARBA" id="ARBA00022475"/>
    </source>
</evidence>
<evidence type="ECO:0000313" key="13">
    <source>
        <dbReference type="Proteomes" id="UP000694569"/>
    </source>
</evidence>
<protein>
    <recommendedName>
        <fullName evidence="11">G-protein coupled receptors family 1 profile domain-containing protein</fullName>
    </recommendedName>
</protein>
<keyword evidence="4 10" id="KW-1133">Transmembrane helix</keyword>
<keyword evidence="7 9" id="KW-0675">Receptor</keyword>
<evidence type="ECO:0000256" key="10">
    <source>
        <dbReference type="SAM" id="Phobius"/>
    </source>
</evidence>
<feature type="domain" description="G-protein coupled receptors family 1 profile" evidence="11">
    <location>
        <begin position="67"/>
        <end position="319"/>
    </location>
</feature>
<dbReference type="PANTHER" id="PTHR10489">
    <property type="entry name" value="CELL ADHESION MOLECULE"/>
    <property type="match status" value="1"/>
</dbReference>
<dbReference type="PRINTS" id="PR00237">
    <property type="entry name" value="GPCRRHODOPSN"/>
</dbReference>
<dbReference type="Gene3D" id="1.20.1070.10">
    <property type="entry name" value="Rhodopsin 7-helix transmembrane proteins"/>
    <property type="match status" value="1"/>
</dbReference>
<dbReference type="InterPro" id="IPR000276">
    <property type="entry name" value="GPCR_Rhodpsn"/>
</dbReference>
<dbReference type="GO" id="GO:0009897">
    <property type="term" value="C:external side of plasma membrane"/>
    <property type="evidence" value="ECO:0007669"/>
    <property type="project" value="TreeGrafter"/>
</dbReference>
<evidence type="ECO:0000256" key="1">
    <source>
        <dbReference type="ARBA" id="ARBA00004651"/>
    </source>
</evidence>
<dbReference type="OrthoDB" id="8576531at2759"/>
<dbReference type="GeneTree" id="ENSGT01050000244848"/>
<evidence type="ECO:0000256" key="6">
    <source>
        <dbReference type="ARBA" id="ARBA00023136"/>
    </source>
</evidence>
<reference evidence="12" key="2">
    <citation type="submission" date="2025-09" db="UniProtKB">
        <authorList>
            <consortium name="Ensembl"/>
        </authorList>
    </citation>
    <scope>IDENTIFICATION</scope>
</reference>